<evidence type="ECO:0000256" key="6">
    <source>
        <dbReference type="ARBA" id="ARBA00022840"/>
    </source>
</evidence>
<dbReference type="AlphaFoldDB" id="A0A3R6K5U8"/>
<keyword evidence="7" id="KW-0408">Iron</keyword>
<evidence type="ECO:0000256" key="2">
    <source>
        <dbReference type="ARBA" id="ARBA00022448"/>
    </source>
</evidence>
<evidence type="ECO:0000256" key="8">
    <source>
        <dbReference type="ARBA" id="ARBA00023065"/>
    </source>
</evidence>
<keyword evidence="2" id="KW-0813">Transport</keyword>
<dbReference type="GO" id="GO:0005524">
    <property type="term" value="F:ATP binding"/>
    <property type="evidence" value="ECO:0007669"/>
    <property type="project" value="UniProtKB-KW"/>
</dbReference>
<dbReference type="InterPro" id="IPR003959">
    <property type="entry name" value="ATPase_AAA_core"/>
</dbReference>
<dbReference type="Pfam" id="PF00005">
    <property type="entry name" value="ABC_tran"/>
    <property type="match status" value="1"/>
</dbReference>
<dbReference type="Pfam" id="PF13304">
    <property type="entry name" value="AAA_21"/>
    <property type="match status" value="1"/>
</dbReference>
<keyword evidence="6 11" id="KW-0067">ATP-binding</keyword>
<proteinExistence type="predicted"/>
<dbReference type="EMBL" id="QRNO01000051">
    <property type="protein sequence ID" value="RHK48964.1"/>
    <property type="molecule type" value="Genomic_DNA"/>
</dbReference>
<dbReference type="InterPro" id="IPR027417">
    <property type="entry name" value="P-loop_NTPase"/>
</dbReference>
<evidence type="ECO:0000313" key="11">
    <source>
        <dbReference type="EMBL" id="RHK48964.1"/>
    </source>
</evidence>
<comment type="subcellular location">
    <subcellularLocation>
        <location evidence="1">Cell membrane</location>
        <topology evidence="1">Peripheral membrane protein</topology>
    </subcellularLocation>
</comment>
<protein>
    <submittedName>
        <fullName evidence="11">ATP-binding cassette domain-containing protein</fullName>
    </submittedName>
</protein>
<dbReference type="Gene3D" id="3.40.50.300">
    <property type="entry name" value="P-loop containing nucleotide triphosphate hydrolases"/>
    <property type="match status" value="2"/>
</dbReference>
<accession>A0A3R6K5U8</accession>
<evidence type="ECO:0000256" key="1">
    <source>
        <dbReference type="ARBA" id="ARBA00004202"/>
    </source>
</evidence>
<dbReference type="SUPFAM" id="SSF52540">
    <property type="entry name" value="P-loop containing nucleoside triphosphate hydrolases"/>
    <property type="match status" value="1"/>
</dbReference>
<evidence type="ECO:0000259" key="10">
    <source>
        <dbReference type="SMART" id="SM00382"/>
    </source>
</evidence>
<organism evidence="11 12">
    <name type="scientific">Leyella stercorea</name>
    <dbReference type="NCBI Taxonomy" id="363265"/>
    <lineage>
        <taxon>Bacteria</taxon>
        <taxon>Pseudomonadati</taxon>
        <taxon>Bacteroidota</taxon>
        <taxon>Bacteroidia</taxon>
        <taxon>Bacteroidales</taxon>
        <taxon>Prevotellaceae</taxon>
        <taxon>Leyella</taxon>
    </lineage>
</organism>
<name>A0A3R6K5U8_9BACT</name>
<sequence length="301" mass="35413">MIYLNSFNLPPIDEEEHFLNSFRRTCYDSYYPFNFFTSDKQLGRIDFSDITILCGSNGSGKSTLLNIIAEKLKLDRKTTYNKTYFFDPYLEKCRYELSVHDPLQLKSLKRLSKIITSDDVFSNIIEVRERNENLNFKRELIFNEKNNINRYGGQGPRGFNTDDPQSMKAYTDYHQKRKQSGSRYVRENVGVDERTYSNGENGFKYFTDSIQPGGLYLLDEPENSLSAEMQLELVQFIIGMARFYDCQFIMSTHSPFLLSIPYAKIYDMDNSPVSVCKWTDLPSVRIYYEFFKDHDCEFNRI</sequence>
<evidence type="ECO:0000256" key="9">
    <source>
        <dbReference type="ARBA" id="ARBA00023136"/>
    </source>
</evidence>
<dbReference type="PANTHER" id="PTHR42771:SF2">
    <property type="entry name" value="IRON(3+)-HYDROXAMATE IMPORT ATP-BINDING PROTEIN FHUC"/>
    <property type="match status" value="1"/>
</dbReference>
<dbReference type="CDD" id="cd00267">
    <property type="entry name" value="ABC_ATPase"/>
    <property type="match status" value="1"/>
</dbReference>
<evidence type="ECO:0000313" key="12">
    <source>
        <dbReference type="Proteomes" id="UP000286598"/>
    </source>
</evidence>
<dbReference type="GO" id="GO:0016887">
    <property type="term" value="F:ATP hydrolysis activity"/>
    <property type="evidence" value="ECO:0007669"/>
    <property type="project" value="InterPro"/>
</dbReference>
<gene>
    <name evidence="11" type="ORF">DW060_09645</name>
</gene>
<evidence type="ECO:0000256" key="7">
    <source>
        <dbReference type="ARBA" id="ARBA00023004"/>
    </source>
</evidence>
<dbReference type="InterPro" id="IPR003439">
    <property type="entry name" value="ABC_transporter-like_ATP-bd"/>
</dbReference>
<keyword evidence="12" id="KW-1185">Reference proteome</keyword>
<keyword evidence="9" id="KW-0472">Membrane</keyword>
<dbReference type="OrthoDB" id="9805802at2"/>
<dbReference type="InterPro" id="IPR003593">
    <property type="entry name" value="AAA+_ATPase"/>
</dbReference>
<keyword evidence="8" id="KW-0406">Ion transport</keyword>
<comment type="caution">
    <text evidence="11">The sequence shown here is derived from an EMBL/GenBank/DDBJ whole genome shotgun (WGS) entry which is preliminary data.</text>
</comment>
<keyword evidence="5" id="KW-0547">Nucleotide-binding</keyword>
<dbReference type="SMART" id="SM00382">
    <property type="entry name" value="AAA"/>
    <property type="match status" value="1"/>
</dbReference>
<keyword evidence="3" id="KW-1003">Cell membrane</keyword>
<dbReference type="GO" id="GO:0005886">
    <property type="term" value="C:plasma membrane"/>
    <property type="evidence" value="ECO:0007669"/>
    <property type="project" value="UniProtKB-SubCell"/>
</dbReference>
<dbReference type="Proteomes" id="UP000286598">
    <property type="component" value="Unassembled WGS sequence"/>
</dbReference>
<reference evidence="11 12" key="1">
    <citation type="submission" date="2018-08" db="EMBL/GenBank/DDBJ databases">
        <title>A genome reference for cultivated species of the human gut microbiota.</title>
        <authorList>
            <person name="Zou Y."/>
            <person name="Xue W."/>
            <person name="Luo G."/>
        </authorList>
    </citation>
    <scope>NUCLEOTIDE SEQUENCE [LARGE SCALE GENOMIC DNA]</scope>
    <source>
        <strain evidence="11 12">AF42-9</strain>
    </source>
</reference>
<evidence type="ECO:0000256" key="5">
    <source>
        <dbReference type="ARBA" id="ARBA00022741"/>
    </source>
</evidence>
<dbReference type="PANTHER" id="PTHR42771">
    <property type="entry name" value="IRON(3+)-HYDROXAMATE IMPORT ATP-BINDING PROTEIN FHUC"/>
    <property type="match status" value="1"/>
</dbReference>
<dbReference type="InterPro" id="IPR051535">
    <property type="entry name" value="Siderophore_ABC-ATPase"/>
</dbReference>
<evidence type="ECO:0000256" key="3">
    <source>
        <dbReference type="ARBA" id="ARBA00022475"/>
    </source>
</evidence>
<evidence type="ECO:0000256" key="4">
    <source>
        <dbReference type="ARBA" id="ARBA00022496"/>
    </source>
</evidence>
<keyword evidence="4" id="KW-0410">Iron transport</keyword>
<feature type="domain" description="AAA+ ATPase" evidence="10">
    <location>
        <begin position="47"/>
        <end position="272"/>
    </location>
</feature>
<dbReference type="GO" id="GO:0006826">
    <property type="term" value="P:iron ion transport"/>
    <property type="evidence" value="ECO:0007669"/>
    <property type="project" value="UniProtKB-KW"/>
</dbReference>